<evidence type="ECO:0000313" key="6">
    <source>
        <dbReference type="Proteomes" id="UP000484015"/>
    </source>
</evidence>
<dbReference type="GO" id="GO:0006508">
    <property type="term" value="P:proteolysis"/>
    <property type="evidence" value="ECO:0007669"/>
    <property type="project" value="InterPro"/>
</dbReference>
<dbReference type="InterPro" id="IPR002510">
    <property type="entry name" value="Metalloprtase-TldD/E_N"/>
</dbReference>
<dbReference type="Gene3D" id="3.30.2290.10">
    <property type="entry name" value="PmbA/TldD superfamily"/>
    <property type="match status" value="1"/>
</dbReference>
<proteinExistence type="inferred from homology"/>
<protein>
    <submittedName>
        <fullName evidence="5">TldD/PmbA family protein</fullName>
    </submittedName>
</protein>
<accession>A0A6L6Q311</accession>
<dbReference type="PANTHER" id="PTHR43666:SF1">
    <property type="entry name" value="CONSERVED PROTEIN"/>
    <property type="match status" value="1"/>
</dbReference>
<dbReference type="InterPro" id="IPR035068">
    <property type="entry name" value="TldD/PmbA_N"/>
</dbReference>
<evidence type="ECO:0000256" key="1">
    <source>
        <dbReference type="ARBA" id="ARBA00005836"/>
    </source>
</evidence>
<dbReference type="SUPFAM" id="SSF111283">
    <property type="entry name" value="Putative modulator of DNA gyrase, PmbA/TldD"/>
    <property type="match status" value="1"/>
</dbReference>
<dbReference type="InterPro" id="IPR045569">
    <property type="entry name" value="Metalloprtase-TldD/E_C"/>
</dbReference>
<organism evidence="5 6">
    <name type="scientific">Pseudoduganella ginsengisoli</name>
    <dbReference type="NCBI Taxonomy" id="1462440"/>
    <lineage>
        <taxon>Bacteria</taxon>
        <taxon>Pseudomonadati</taxon>
        <taxon>Pseudomonadota</taxon>
        <taxon>Betaproteobacteria</taxon>
        <taxon>Burkholderiales</taxon>
        <taxon>Oxalobacteraceae</taxon>
        <taxon>Telluria group</taxon>
        <taxon>Pseudoduganella</taxon>
    </lineage>
</organism>
<dbReference type="Proteomes" id="UP000484015">
    <property type="component" value="Unassembled WGS sequence"/>
</dbReference>
<evidence type="ECO:0000313" key="5">
    <source>
        <dbReference type="EMBL" id="MTW03618.1"/>
    </source>
</evidence>
<feature type="domain" description="Metalloprotease TldD/E central" evidence="4">
    <location>
        <begin position="131"/>
        <end position="214"/>
    </location>
</feature>
<reference evidence="5 6" key="1">
    <citation type="submission" date="2019-11" db="EMBL/GenBank/DDBJ databases">
        <title>Type strains purchased from KCTC, JCM and DSMZ.</title>
        <authorList>
            <person name="Lu H."/>
        </authorList>
    </citation>
    <scope>NUCLEOTIDE SEQUENCE [LARGE SCALE GENOMIC DNA]</scope>
    <source>
        <strain evidence="5 6">KCTC 42409</strain>
    </source>
</reference>
<name>A0A6L6Q311_9BURK</name>
<dbReference type="OrthoDB" id="9763230at2"/>
<dbReference type="Pfam" id="PF19289">
    <property type="entry name" value="PmbA_TldD_3rd"/>
    <property type="match status" value="1"/>
</dbReference>
<dbReference type="InterPro" id="IPR036059">
    <property type="entry name" value="TldD/PmbA_sf"/>
</dbReference>
<dbReference type="GO" id="GO:0008237">
    <property type="term" value="F:metallopeptidase activity"/>
    <property type="evidence" value="ECO:0007669"/>
    <property type="project" value="InterPro"/>
</dbReference>
<comment type="similarity">
    <text evidence="1">Belongs to the peptidase U62 family.</text>
</comment>
<dbReference type="AlphaFoldDB" id="A0A6L6Q311"/>
<evidence type="ECO:0000259" key="2">
    <source>
        <dbReference type="Pfam" id="PF01523"/>
    </source>
</evidence>
<dbReference type="Pfam" id="PF01523">
    <property type="entry name" value="PmbA_TldD_1st"/>
    <property type="match status" value="1"/>
</dbReference>
<evidence type="ECO:0000259" key="4">
    <source>
        <dbReference type="Pfam" id="PF19290"/>
    </source>
</evidence>
<keyword evidence="6" id="KW-1185">Reference proteome</keyword>
<dbReference type="InterPro" id="IPR045570">
    <property type="entry name" value="Metalloprtase-TldD/E_cen_dom"/>
</dbReference>
<feature type="domain" description="Metalloprotease TldD/E C-terminal" evidence="3">
    <location>
        <begin position="222"/>
        <end position="439"/>
    </location>
</feature>
<feature type="domain" description="Metalloprotease TldD/E N-terminal" evidence="2">
    <location>
        <begin position="25"/>
        <end position="88"/>
    </location>
</feature>
<gene>
    <name evidence="5" type="ORF">GM668_16170</name>
</gene>
<dbReference type="Pfam" id="PF19290">
    <property type="entry name" value="PmbA_TldD_2nd"/>
    <property type="match status" value="1"/>
</dbReference>
<dbReference type="PANTHER" id="PTHR43666">
    <property type="entry name" value="TLDD PROTEIN"/>
    <property type="match status" value="1"/>
</dbReference>
<sequence length="445" mass="48710">MKFLTEQEAKRICGKVIGLSKADECEVSLTGRRTGNIRYANNAVSTAGLTEDTTLSVSVAFGKRVGTATVNEFDDKSLERAVRRAEDTARLAPDNPEFMPAPKAQAYKASPTWSRNTAAIDPEYRAEVAFQSIAAAKKARLQAAGFFNDVTGFDTVANSNGVFGYQELSNLGFTVTTRTEDGRGSGWATRFANDAGRFDAREASDAAIEKAVRSVDAKALEPGRYTVILEPAATSDMLNFMFGAMDARNADEGRSYLSKKGGGNRLGEKLFDEQVNVWADPWNPDVPVLPWDSASMLARERTDIIRNGVVTGLDYTPYWAHKQGKRAIGNHGNIIMAGGSKSTAELIANTRKGVLVTRTWYIRMVDPQSQLLTGLTRDGTFYIENGKIKHPIKNFRFNESPVTMLNNIEELGKPVVVGGTASRFQMLLPAMKIRDFNFTSLSDAV</sequence>
<evidence type="ECO:0000259" key="3">
    <source>
        <dbReference type="Pfam" id="PF19289"/>
    </source>
</evidence>
<dbReference type="EMBL" id="WNLA01000010">
    <property type="protein sequence ID" value="MTW03618.1"/>
    <property type="molecule type" value="Genomic_DNA"/>
</dbReference>
<dbReference type="RefSeq" id="WP_155439990.1">
    <property type="nucleotide sequence ID" value="NZ_WNLA01000010.1"/>
</dbReference>
<comment type="caution">
    <text evidence="5">The sequence shown here is derived from an EMBL/GenBank/DDBJ whole genome shotgun (WGS) entry which is preliminary data.</text>
</comment>